<feature type="region of interest" description="Disordered" evidence="1">
    <location>
        <begin position="66"/>
        <end position="85"/>
    </location>
</feature>
<protein>
    <submittedName>
        <fullName evidence="2">Uncharacterized protein</fullName>
    </submittedName>
</protein>
<accession>A0A0F9KGC2</accession>
<dbReference type="AlphaFoldDB" id="A0A0F9KGC2"/>
<name>A0A0F9KGC2_9ZZZZ</name>
<dbReference type="EMBL" id="LAZR01015166">
    <property type="protein sequence ID" value="KKM14345.1"/>
    <property type="molecule type" value="Genomic_DNA"/>
</dbReference>
<sequence length="85" mass="9666">MSKHITEAELKRRMAKLGGFIKKPKEGGATIPTEKAKSKKPPVSKDGRSFVQKLRDRFQSKKLKEIERATGQSTEDLRRGFKLKP</sequence>
<feature type="region of interest" description="Disordered" evidence="1">
    <location>
        <begin position="22"/>
        <end position="47"/>
    </location>
</feature>
<reference evidence="2" key="1">
    <citation type="journal article" date="2015" name="Nature">
        <title>Complex archaea that bridge the gap between prokaryotes and eukaryotes.</title>
        <authorList>
            <person name="Spang A."/>
            <person name="Saw J.H."/>
            <person name="Jorgensen S.L."/>
            <person name="Zaremba-Niedzwiedzka K."/>
            <person name="Martijn J."/>
            <person name="Lind A.E."/>
            <person name="van Eijk R."/>
            <person name="Schleper C."/>
            <person name="Guy L."/>
            <person name="Ettema T.J."/>
        </authorList>
    </citation>
    <scope>NUCLEOTIDE SEQUENCE</scope>
</reference>
<evidence type="ECO:0000313" key="2">
    <source>
        <dbReference type="EMBL" id="KKM14345.1"/>
    </source>
</evidence>
<proteinExistence type="predicted"/>
<comment type="caution">
    <text evidence="2">The sequence shown here is derived from an EMBL/GenBank/DDBJ whole genome shotgun (WGS) entry which is preliminary data.</text>
</comment>
<evidence type="ECO:0000256" key="1">
    <source>
        <dbReference type="SAM" id="MobiDB-lite"/>
    </source>
</evidence>
<organism evidence="2">
    <name type="scientific">marine sediment metagenome</name>
    <dbReference type="NCBI Taxonomy" id="412755"/>
    <lineage>
        <taxon>unclassified sequences</taxon>
        <taxon>metagenomes</taxon>
        <taxon>ecological metagenomes</taxon>
    </lineage>
</organism>
<gene>
    <name evidence="2" type="ORF">LCGC14_1707050</name>
</gene>